<name>A0A4R5DRS3_9ACTN</name>
<dbReference type="PROSITE" id="PS50231">
    <property type="entry name" value="RICIN_B_LECTIN"/>
    <property type="match status" value="1"/>
</dbReference>
<dbReference type="Gene3D" id="1.10.10.10">
    <property type="entry name" value="Winged helix-like DNA-binding domain superfamily/Winged helix DNA-binding domain"/>
    <property type="match status" value="1"/>
</dbReference>
<dbReference type="PANTHER" id="PTHR43133:SF8">
    <property type="entry name" value="RNA POLYMERASE SIGMA FACTOR HI_1459-RELATED"/>
    <property type="match status" value="1"/>
</dbReference>
<keyword evidence="2" id="KW-0805">Transcription regulation</keyword>
<dbReference type="AlphaFoldDB" id="A0A4R5DRS3"/>
<dbReference type="InterPro" id="IPR007627">
    <property type="entry name" value="RNA_pol_sigma70_r2"/>
</dbReference>
<dbReference type="GO" id="GO:0005975">
    <property type="term" value="P:carbohydrate metabolic process"/>
    <property type="evidence" value="ECO:0007669"/>
    <property type="project" value="UniProtKB-ARBA"/>
</dbReference>
<feature type="compositionally biased region" description="Acidic residues" evidence="6">
    <location>
        <begin position="400"/>
        <end position="425"/>
    </location>
</feature>
<comment type="caution">
    <text evidence="9">The sequence shown here is derived from an EMBL/GenBank/DDBJ whole genome shotgun (WGS) entry which is preliminary data.</text>
</comment>
<comment type="similarity">
    <text evidence="1">Belongs to the sigma-70 factor family. ECF subfamily.</text>
</comment>
<dbReference type="InterPro" id="IPR014284">
    <property type="entry name" value="RNA_pol_sigma-70_dom"/>
</dbReference>
<dbReference type="Gene3D" id="1.10.10.1320">
    <property type="entry name" value="Anti-sigma factor, zinc-finger domain"/>
    <property type="match status" value="1"/>
</dbReference>
<keyword evidence="4" id="KW-0238">DNA-binding</keyword>
<evidence type="ECO:0000313" key="9">
    <source>
        <dbReference type="EMBL" id="TDE14940.1"/>
    </source>
</evidence>
<dbReference type="CDD" id="cd00161">
    <property type="entry name" value="beta-trefoil_Ricin-like"/>
    <property type="match status" value="1"/>
</dbReference>
<dbReference type="InterPro" id="IPR013783">
    <property type="entry name" value="Ig-like_fold"/>
</dbReference>
<dbReference type="InterPro" id="IPR036179">
    <property type="entry name" value="Ig-like_dom_sf"/>
</dbReference>
<feature type="transmembrane region" description="Helical" evidence="7">
    <location>
        <begin position="285"/>
        <end position="306"/>
    </location>
</feature>
<dbReference type="Proteomes" id="UP000294739">
    <property type="component" value="Unassembled WGS sequence"/>
</dbReference>
<dbReference type="Pfam" id="PF00652">
    <property type="entry name" value="Ricin_B_lectin"/>
    <property type="match status" value="1"/>
</dbReference>
<dbReference type="RefSeq" id="WP_131890572.1">
    <property type="nucleotide sequence ID" value="NZ_SMKZ01000002.1"/>
</dbReference>
<dbReference type="InterPro" id="IPR003599">
    <property type="entry name" value="Ig_sub"/>
</dbReference>
<protein>
    <submittedName>
        <fullName evidence="9">Sigma-70 family RNA polymerase sigma factor</fullName>
    </submittedName>
</protein>
<keyword evidence="5" id="KW-0804">Transcription</keyword>
<dbReference type="InterPro" id="IPR036388">
    <property type="entry name" value="WH-like_DNA-bd_sf"/>
</dbReference>
<evidence type="ECO:0000256" key="3">
    <source>
        <dbReference type="ARBA" id="ARBA00023082"/>
    </source>
</evidence>
<dbReference type="SUPFAM" id="SSF48726">
    <property type="entry name" value="Immunoglobulin"/>
    <property type="match status" value="3"/>
</dbReference>
<dbReference type="InterPro" id="IPR013325">
    <property type="entry name" value="RNA_pol_sigma_r2"/>
</dbReference>
<organism evidence="9 10">
    <name type="scientific">Jiangella asiatica</name>
    <dbReference type="NCBI Taxonomy" id="2530372"/>
    <lineage>
        <taxon>Bacteria</taxon>
        <taxon>Bacillati</taxon>
        <taxon>Actinomycetota</taxon>
        <taxon>Actinomycetes</taxon>
        <taxon>Jiangellales</taxon>
        <taxon>Jiangellaceae</taxon>
        <taxon>Jiangella</taxon>
    </lineage>
</organism>
<feature type="region of interest" description="Disordered" evidence="6">
    <location>
        <begin position="309"/>
        <end position="536"/>
    </location>
</feature>
<dbReference type="SMART" id="SM00458">
    <property type="entry name" value="RICIN"/>
    <property type="match status" value="1"/>
</dbReference>
<evidence type="ECO:0000256" key="7">
    <source>
        <dbReference type="SAM" id="Phobius"/>
    </source>
</evidence>
<keyword evidence="7" id="KW-0472">Membrane</keyword>
<dbReference type="SMART" id="SM00409">
    <property type="entry name" value="IG"/>
    <property type="match status" value="3"/>
</dbReference>
<sequence length="894" mass="94910">MTTPADAAGDEQLIARTRAGDMAAYDELYRRHVDDASKVARIVTDNSDEAQDVVAEAFTRVLTRLREGGGPDLEFAPYLKTVVRRLAIDRHRSSQRANQVADPSILDILPHTDDPMARSTDRQLVRHAFETLPERWQQVLWHTEIEGRSPASLAPALGGSANSVAALAYRAREGLRQAYLAVNLSAEVQPECRPYAPKIASYVRGTLSAHDTREMSAHLATCTHCRERRDELLLLVSDMRGVLWPALLLPASGVGAAAVAGAGAAGGGVLAILSPSRWGKQARQLAVGGAAAAAAAAIAIAAYVAVNDDGPPDEPAAGPSATSEQEEPGGSDDADPQPTEPPTEEQPPDTEPDQPPVQEEEPPVEDEPVEEEPEPPVVDPPDVEPSEPSDEPTSQPTEPPTEEPSEEPTDEPSEEPTDEPSEPPAEEAPSIEQQPQPNPVVVAGEPVVLTVEVSGNPPPQLQWQFADPESEQAPAQTTAAATSAAPATFMLAPSDAPSFVPAVEGEKPDDDSGAPPDQEPPEENWVDITGENSDTLVIPEPTSEIDGRAYRVRATNPLGTITTEPAVISVQYIPEIESHPRSATADEGQEVTFEATAKANPEVASITWQVLPPGGDWRAPRPEVATTRQEGTTSTLQVTADRDLDGYQYRAVFTNDVGGAISEPAGLTVRWAPEVTEHPADVEAEPGDDAELAASVSGNPESTWLWETAPAADGPWTAVDDATGTGNAATLALPGLELADDGTFYRAEFTNELGTVTTDPAELDVVRAGRFEIDLGDQGTRCIVVGADGQPRAGDCADSPARAWEVPEDGTIRWLDTGRCLDATIPLDAVILAPCDGSSSQQWTLDPTSAAAQSVKSDAFPGFVFDIEQVAPDGRLILFPHHGGVNQQFRYVLP</sequence>
<feature type="compositionally biased region" description="Acidic residues" evidence="6">
    <location>
        <begin position="342"/>
        <end position="374"/>
    </location>
</feature>
<dbReference type="SUPFAM" id="SSF88659">
    <property type="entry name" value="Sigma3 and sigma4 domains of RNA polymerase sigma factors"/>
    <property type="match status" value="1"/>
</dbReference>
<dbReference type="InterPro" id="IPR027383">
    <property type="entry name" value="Znf_put"/>
</dbReference>
<dbReference type="NCBIfam" id="TIGR02937">
    <property type="entry name" value="sigma70-ECF"/>
    <property type="match status" value="1"/>
</dbReference>
<dbReference type="Pfam" id="PF04542">
    <property type="entry name" value="Sigma70_r2"/>
    <property type="match status" value="1"/>
</dbReference>
<reference evidence="9 10" key="1">
    <citation type="submission" date="2019-03" db="EMBL/GenBank/DDBJ databases">
        <title>Draft genome sequences of novel Actinobacteria.</title>
        <authorList>
            <person name="Sahin N."/>
            <person name="Ay H."/>
            <person name="Saygin H."/>
        </authorList>
    </citation>
    <scope>NUCLEOTIDE SEQUENCE [LARGE SCALE GENOMIC DNA]</scope>
    <source>
        <strain evidence="9 10">5K138</strain>
    </source>
</reference>
<dbReference type="PANTHER" id="PTHR43133">
    <property type="entry name" value="RNA POLYMERASE ECF-TYPE SIGMA FACTO"/>
    <property type="match status" value="1"/>
</dbReference>
<feature type="compositionally biased region" description="Low complexity" evidence="6">
    <location>
        <begin position="471"/>
        <end position="488"/>
    </location>
</feature>
<proteinExistence type="inferred from homology"/>
<dbReference type="SUPFAM" id="SSF88946">
    <property type="entry name" value="Sigma2 domain of RNA polymerase sigma factors"/>
    <property type="match status" value="1"/>
</dbReference>
<keyword evidence="7" id="KW-1133">Transmembrane helix</keyword>
<feature type="domain" description="Ig-like" evidence="8">
    <location>
        <begin position="574"/>
        <end position="668"/>
    </location>
</feature>
<dbReference type="InterPro" id="IPR013324">
    <property type="entry name" value="RNA_pol_sigma_r3/r4-like"/>
</dbReference>
<evidence type="ECO:0000256" key="5">
    <source>
        <dbReference type="ARBA" id="ARBA00023163"/>
    </source>
</evidence>
<dbReference type="SUPFAM" id="SSF50370">
    <property type="entry name" value="Ricin B-like lectins"/>
    <property type="match status" value="1"/>
</dbReference>
<dbReference type="EMBL" id="SMKZ01000002">
    <property type="protein sequence ID" value="TDE14940.1"/>
    <property type="molecule type" value="Genomic_DNA"/>
</dbReference>
<dbReference type="Gene3D" id="1.10.1740.10">
    <property type="match status" value="1"/>
</dbReference>
<keyword evidence="10" id="KW-1185">Reference proteome</keyword>
<evidence type="ECO:0000259" key="8">
    <source>
        <dbReference type="PROSITE" id="PS50835"/>
    </source>
</evidence>
<feature type="domain" description="Ig-like" evidence="8">
    <location>
        <begin position="429"/>
        <end position="569"/>
    </location>
</feature>
<accession>A0A4R5DRS3</accession>
<feature type="transmembrane region" description="Helical" evidence="7">
    <location>
        <begin position="242"/>
        <end position="273"/>
    </location>
</feature>
<dbReference type="GO" id="GO:0016987">
    <property type="term" value="F:sigma factor activity"/>
    <property type="evidence" value="ECO:0007669"/>
    <property type="project" value="UniProtKB-KW"/>
</dbReference>
<dbReference type="InterPro" id="IPR035992">
    <property type="entry name" value="Ricin_B-like_lectins"/>
</dbReference>
<evidence type="ECO:0000256" key="1">
    <source>
        <dbReference type="ARBA" id="ARBA00010641"/>
    </source>
</evidence>
<dbReference type="Gene3D" id="2.80.10.50">
    <property type="match status" value="1"/>
</dbReference>
<gene>
    <name evidence="9" type="ORF">E1269_02130</name>
</gene>
<dbReference type="PROSITE" id="PS50835">
    <property type="entry name" value="IG_LIKE"/>
    <property type="match status" value="2"/>
</dbReference>
<evidence type="ECO:0000313" key="10">
    <source>
        <dbReference type="Proteomes" id="UP000294739"/>
    </source>
</evidence>
<feature type="region of interest" description="Disordered" evidence="6">
    <location>
        <begin position="611"/>
        <end position="633"/>
    </location>
</feature>
<dbReference type="Pfam" id="PF13490">
    <property type="entry name" value="zf-HC2"/>
    <property type="match status" value="1"/>
</dbReference>
<feature type="compositionally biased region" description="Low complexity" evidence="6">
    <location>
        <begin position="309"/>
        <end position="319"/>
    </location>
</feature>
<feature type="compositionally biased region" description="Acidic residues" evidence="6">
    <location>
        <begin position="381"/>
        <end position="390"/>
    </location>
</feature>
<evidence type="ECO:0000256" key="2">
    <source>
        <dbReference type="ARBA" id="ARBA00023015"/>
    </source>
</evidence>
<dbReference type="GO" id="GO:0003677">
    <property type="term" value="F:DNA binding"/>
    <property type="evidence" value="ECO:0007669"/>
    <property type="project" value="UniProtKB-KW"/>
</dbReference>
<evidence type="ECO:0000256" key="4">
    <source>
        <dbReference type="ARBA" id="ARBA00023125"/>
    </source>
</evidence>
<dbReference type="InParanoid" id="A0A4R5DRS3"/>
<dbReference type="GO" id="GO:0006352">
    <property type="term" value="P:DNA-templated transcription initiation"/>
    <property type="evidence" value="ECO:0007669"/>
    <property type="project" value="InterPro"/>
</dbReference>
<evidence type="ECO:0000256" key="6">
    <source>
        <dbReference type="SAM" id="MobiDB-lite"/>
    </source>
</evidence>
<dbReference type="Gene3D" id="2.60.40.10">
    <property type="entry name" value="Immunoglobulins"/>
    <property type="match status" value="3"/>
</dbReference>
<dbReference type="InterPro" id="IPR041916">
    <property type="entry name" value="Anti_sigma_zinc_sf"/>
</dbReference>
<keyword evidence="3" id="KW-0731">Sigma factor</keyword>
<dbReference type="InterPro" id="IPR000772">
    <property type="entry name" value="Ricin_B_lectin"/>
</dbReference>
<feature type="compositionally biased region" description="Acidic residues" evidence="6">
    <location>
        <begin position="324"/>
        <end position="335"/>
    </location>
</feature>
<dbReference type="InterPro" id="IPR007110">
    <property type="entry name" value="Ig-like_dom"/>
</dbReference>
<keyword evidence="7" id="KW-0812">Transmembrane</keyword>
<dbReference type="OrthoDB" id="4990598at2"/>
<dbReference type="InterPro" id="IPR039425">
    <property type="entry name" value="RNA_pol_sigma-70-like"/>
</dbReference>